<evidence type="ECO:0000256" key="9">
    <source>
        <dbReference type="PIRNR" id="PIRNR000089"/>
    </source>
</evidence>
<evidence type="ECO:0000313" key="11">
    <source>
        <dbReference type="EMBL" id="KAG0277172.1"/>
    </source>
</evidence>
<reference evidence="11 12" key="1">
    <citation type="journal article" date="2020" name="Fungal Divers.">
        <title>Resolving the Mortierellaceae phylogeny through synthesis of multi-gene phylogenetics and phylogenomics.</title>
        <authorList>
            <person name="Vandepol N."/>
            <person name="Liber J."/>
            <person name="Desiro A."/>
            <person name="Na H."/>
            <person name="Kennedy M."/>
            <person name="Barry K."/>
            <person name="Grigoriev I.V."/>
            <person name="Miller A.N."/>
            <person name="O'Donnell K."/>
            <person name="Stajich J.E."/>
            <person name="Bonito G."/>
        </authorList>
    </citation>
    <scope>NUCLEOTIDE SEQUENCE [LARGE SCALE GENOMIC DNA]</scope>
    <source>
        <strain evidence="11 12">AD045</strain>
    </source>
</reference>
<comment type="subcellular location">
    <subcellularLocation>
        <location evidence="1 9">Mitochondrion matrix</location>
    </subcellularLocation>
</comment>
<evidence type="ECO:0000256" key="7">
    <source>
        <dbReference type="ARBA" id="ARBA00022982"/>
    </source>
</evidence>
<name>A0ABQ7JJU7_9FUNG</name>
<keyword evidence="9" id="KW-0496">Mitochondrion</keyword>
<dbReference type="InterPro" id="IPR018206">
    <property type="entry name" value="ETF_asu_C_CS"/>
</dbReference>
<dbReference type="PANTHER" id="PTHR43153:SF1">
    <property type="entry name" value="ELECTRON TRANSFER FLAVOPROTEIN SUBUNIT ALPHA, MITOCHONDRIAL"/>
    <property type="match status" value="1"/>
</dbReference>
<dbReference type="InterPro" id="IPR029035">
    <property type="entry name" value="DHS-like_NAD/FAD-binding_dom"/>
</dbReference>
<dbReference type="SUPFAM" id="SSF52467">
    <property type="entry name" value="DHS-like NAD/FAD-binding domain"/>
    <property type="match status" value="1"/>
</dbReference>
<gene>
    <name evidence="11" type="ORF">BGZ96_002960</name>
</gene>
<evidence type="ECO:0000256" key="2">
    <source>
        <dbReference type="ARBA" id="ARBA00005817"/>
    </source>
</evidence>
<comment type="similarity">
    <text evidence="2 9">Belongs to the ETF alpha-subunit/FixB family.</text>
</comment>
<evidence type="ECO:0000256" key="8">
    <source>
        <dbReference type="ARBA" id="ARBA00025416"/>
    </source>
</evidence>
<evidence type="ECO:0000259" key="10">
    <source>
        <dbReference type="SMART" id="SM00893"/>
    </source>
</evidence>
<dbReference type="PROSITE" id="PS00696">
    <property type="entry name" value="ETF_ALPHA"/>
    <property type="match status" value="1"/>
</dbReference>
<accession>A0ABQ7JJU7</accession>
<organism evidence="11 12">
    <name type="scientific">Linnemannia gamsii</name>
    <dbReference type="NCBI Taxonomy" id="64522"/>
    <lineage>
        <taxon>Eukaryota</taxon>
        <taxon>Fungi</taxon>
        <taxon>Fungi incertae sedis</taxon>
        <taxon>Mucoromycota</taxon>
        <taxon>Mortierellomycotina</taxon>
        <taxon>Mortierellomycetes</taxon>
        <taxon>Mortierellales</taxon>
        <taxon>Mortierellaceae</taxon>
        <taxon>Linnemannia</taxon>
    </lineage>
</organism>
<dbReference type="PIRSF" id="PIRSF000089">
    <property type="entry name" value="Electra_flavoP_a"/>
    <property type="match status" value="1"/>
</dbReference>
<keyword evidence="7 9" id="KW-0249">Electron transport</keyword>
<dbReference type="PANTHER" id="PTHR43153">
    <property type="entry name" value="ELECTRON TRANSFER FLAVOPROTEIN ALPHA"/>
    <property type="match status" value="1"/>
</dbReference>
<evidence type="ECO:0000256" key="5">
    <source>
        <dbReference type="ARBA" id="ARBA00022630"/>
    </source>
</evidence>
<dbReference type="Pfam" id="PF01012">
    <property type="entry name" value="ETF"/>
    <property type="match status" value="1"/>
</dbReference>
<dbReference type="InterPro" id="IPR001308">
    <property type="entry name" value="ETF_a/FixB"/>
</dbReference>
<dbReference type="EMBL" id="JAAAIM010001599">
    <property type="protein sequence ID" value="KAG0277172.1"/>
    <property type="molecule type" value="Genomic_DNA"/>
</dbReference>
<keyword evidence="12" id="KW-1185">Reference proteome</keyword>
<dbReference type="Gene3D" id="3.40.50.1220">
    <property type="entry name" value="TPP-binding domain"/>
    <property type="match status" value="1"/>
</dbReference>
<evidence type="ECO:0000256" key="4">
    <source>
        <dbReference type="ARBA" id="ARBA00022448"/>
    </source>
</evidence>
<sequence>MTILFIAEHDNHKLKGGTLNAVSVASKLANLTGQELHLLVAGHQAHNVANEAAQIAGVAKVLLADAVQLADGLAENISTTALKIAASYSHIVLLASAYGKNIAPRIAAKLDVAQISEVIAVLDADTFERPIYAGNVIATVHSNDSIKVLTVRGTAFGAAVVHSQSAPIETLEAAPDQGLSQFIGRELTELDRPELTAAKVVVAGGRGLGSAENYTKLLEPLANKLGAALGASRAAVDAGFVPNDYQVGQTGKVVAPQLYLAVGISGAIQHLAGMKDAKVIVAINQDPDAPIFGVADYGLVGDLFELVPELVAALP</sequence>
<keyword evidence="5 9" id="KW-0285">Flavoprotein</keyword>
<comment type="cofactor">
    <cofactor evidence="9">
        <name>FAD</name>
        <dbReference type="ChEBI" id="CHEBI:57692"/>
    </cofactor>
    <text evidence="9">Binds 1 FAD per dimer.</text>
</comment>
<proteinExistence type="inferred from homology"/>
<evidence type="ECO:0000256" key="3">
    <source>
        <dbReference type="ARBA" id="ARBA00011355"/>
    </source>
</evidence>
<dbReference type="CDD" id="cd01715">
    <property type="entry name" value="ETF_alpha"/>
    <property type="match status" value="1"/>
</dbReference>
<keyword evidence="4 9" id="KW-0813">Transport</keyword>
<dbReference type="Gene3D" id="3.40.50.620">
    <property type="entry name" value="HUPs"/>
    <property type="match status" value="1"/>
</dbReference>
<dbReference type="InterPro" id="IPR014729">
    <property type="entry name" value="Rossmann-like_a/b/a_fold"/>
</dbReference>
<dbReference type="InterPro" id="IPR014731">
    <property type="entry name" value="ETF_asu_C"/>
</dbReference>
<comment type="subunit">
    <text evidence="3 9">Heterodimer of an alpha and a beta subunit.</text>
</comment>
<evidence type="ECO:0000256" key="1">
    <source>
        <dbReference type="ARBA" id="ARBA00004305"/>
    </source>
</evidence>
<protein>
    <recommendedName>
        <fullName evidence="9">Probable electron transfer flavoprotein subunit alpha</fullName>
    </recommendedName>
</protein>
<evidence type="ECO:0000313" key="12">
    <source>
        <dbReference type="Proteomes" id="UP001194696"/>
    </source>
</evidence>
<dbReference type="Pfam" id="PF00766">
    <property type="entry name" value="ETF_alpha"/>
    <property type="match status" value="1"/>
</dbReference>
<dbReference type="SUPFAM" id="SSF52402">
    <property type="entry name" value="Adenine nucleotide alpha hydrolases-like"/>
    <property type="match status" value="1"/>
</dbReference>
<evidence type="ECO:0000256" key="6">
    <source>
        <dbReference type="ARBA" id="ARBA00022827"/>
    </source>
</evidence>
<dbReference type="SMART" id="SM00893">
    <property type="entry name" value="ETF"/>
    <property type="match status" value="1"/>
</dbReference>
<feature type="domain" description="Electron transfer flavoprotein alpha/beta-subunit N-terminal" evidence="10">
    <location>
        <begin position="3"/>
        <end position="186"/>
    </location>
</feature>
<comment type="caution">
    <text evidence="11">The sequence shown here is derived from an EMBL/GenBank/DDBJ whole genome shotgun (WGS) entry which is preliminary data.</text>
</comment>
<dbReference type="InterPro" id="IPR014730">
    <property type="entry name" value="ETF_a/b_N"/>
</dbReference>
<comment type="function">
    <text evidence="8 9">The electron transfer flavoprotein serves as a specific electron acceptor for several dehydrogenases, including five acyl-CoA dehydrogenases, glutaryl-CoA and sarcosine dehydrogenase. It transfers the electrons to the main mitochondrial respiratory chain via ETF-ubiquinone oxidoreductase (ETF dehydrogenase).</text>
</comment>
<keyword evidence="6 9" id="KW-0274">FAD</keyword>
<dbReference type="Proteomes" id="UP001194696">
    <property type="component" value="Unassembled WGS sequence"/>
</dbReference>
<dbReference type="InterPro" id="IPR033947">
    <property type="entry name" value="ETF_alpha_N"/>
</dbReference>